<keyword evidence="2 3" id="KW-0808">Transferase</keyword>
<reference evidence="6" key="1">
    <citation type="submission" date="2020-01" db="EMBL/GenBank/DDBJ databases">
        <title>Development of genomics and gene disruption for Polysphondylium violaceum indicates a role for the polyketide synthase stlB in stalk morphogenesis.</title>
        <authorList>
            <person name="Narita B."/>
            <person name="Kawabe Y."/>
            <person name="Kin K."/>
            <person name="Saito T."/>
            <person name="Gibbs R."/>
            <person name="Kuspa A."/>
            <person name="Muzny D."/>
            <person name="Queller D."/>
            <person name="Richards S."/>
            <person name="Strassman J."/>
            <person name="Sucgang R."/>
            <person name="Worley K."/>
            <person name="Schaap P."/>
        </authorList>
    </citation>
    <scope>NUCLEOTIDE SEQUENCE</scope>
    <source>
        <strain evidence="6">QSvi11</strain>
    </source>
</reference>
<dbReference type="GO" id="GO:0030639">
    <property type="term" value="P:polyketide biosynthetic process"/>
    <property type="evidence" value="ECO:0007669"/>
    <property type="project" value="TreeGrafter"/>
</dbReference>
<dbReference type="GO" id="GO:0016747">
    <property type="term" value="F:acyltransferase activity, transferring groups other than amino-acyl groups"/>
    <property type="evidence" value="ECO:0007669"/>
    <property type="project" value="InterPro"/>
</dbReference>
<feature type="domain" description="Carrier" evidence="5">
    <location>
        <begin position="222"/>
        <end position="299"/>
    </location>
</feature>
<feature type="region of interest" description="Disordered" evidence="4">
    <location>
        <begin position="382"/>
        <end position="424"/>
    </location>
</feature>
<sequence>NKIHFIKVDISHFDLFIAGIKNLNSDIPPISSVFHLAAVYDDVPMSQVTLDNINNVHNPKAYGALNLHRMSITLGWRLKNFILFSSITGLTGYNDQCAYNSANCILDSLAHFRKCSGLPAFVFNLGPMKGEGKVSSNKAIKSLFKNRGLPSLSLKKLFGALESVINNKDIPSQLMVSPINFNDYLLNFASMRVKMSHLYTPSFGQMNLSNANDSTSNSSSGFTLESLNKIVFAKVSELLSISESKIQPDHKLKEYGLDSLLTVQLKSWIDKEFEKNLFSHIQLASITVNSLVEKVLSKNGNGVVKLETNNNEESSTTSSPVVKVSQQQHDGKLSEMSPLICPTAVLPSLSPREVNLNPKTPKFISKLNMNFLDPQSGVSVVAGNSTPRGMSSSTTTRASTPRFSASPRTPSSGGAASSSMHSPLSSLVPMSTPFVNKNPYILGIGTAVPDKALSQEKLSESISKDFSDAPEIQERVRKIFGQSQINTRHLVRDYTEPENSIKHRSKETITEVNDVFKKYAPTLSKRACKKAIKDWGGDVQEITHVMSVSSTGIVVPDINFKLIEELGLDKDVERISLNFMGCLAGLSSLRVAAAVASQSPKHRILVVCTELCSIHFSTTEGTDQIVASSIFADGSAAYIVGVQPTINEKPLFEVLSSINRSVPKTEPAMTWDLTTQGWDLGLDASIPHVIGSGVDQFVKDLMAKAKHQTSNVSAKECEFLLHTGGKSIILNIENALGLDNKQTRYTWDIYKSYGNMSSASVIFVMDHARKQHDLPPYSVSLAFGPGLAFEGCILKNIV</sequence>
<dbReference type="InterPro" id="IPR036291">
    <property type="entry name" value="NAD(P)-bd_dom_sf"/>
</dbReference>
<dbReference type="InterPro" id="IPR012328">
    <property type="entry name" value="Chalcone/stilbene_synt_C"/>
</dbReference>
<gene>
    <name evidence="6" type="ORF">CYY_007978</name>
</gene>
<dbReference type="Proteomes" id="UP000695562">
    <property type="component" value="Unassembled WGS sequence"/>
</dbReference>
<dbReference type="Gene3D" id="3.40.50.720">
    <property type="entry name" value="NAD(P)-binding Rossmann-like Domain"/>
    <property type="match status" value="1"/>
</dbReference>
<proteinExistence type="inferred from homology"/>
<feature type="compositionally biased region" description="Low complexity" evidence="4">
    <location>
        <begin position="391"/>
        <end position="424"/>
    </location>
</feature>
<dbReference type="AlphaFoldDB" id="A0A8J4V1Q9"/>
<evidence type="ECO:0000256" key="3">
    <source>
        <dbReference type="RuleBase" id="RU003633"/>
    </source>
</evidence>
<dbReference type="CDD" id="cd00831">
    <property type="entry name" value="CHS_like"/>
    <property type="match status" value="1"/>
</dbReference>
<dbReference type="PANTHER" id="PTHR11877:SF46">
    <property type="entry name" value="TYPE III POLYKETIDE SYNTHASE A"/>
    <property type="match status" value="1"/>
</dbReference>
<evidence type="ECO:0000256" key="1">
    <source>
        <dbReference type="ARBA" id="ARBA00005531"/>
    </source>
</evidence>
<dbReference type="PANTHER" id="PTHR11877">
    <property type="entry name" value="HYDROXYMETHYLGLUTARYL-COA SYNTHASE"/>
    <property type="match status" value="1"/>
</dbReference>
<dbReference type="InterPro" id="IPR036736">
    <property type="entry name" value="ACP-like_sf"/>
</dbReference>
<dbReference type="InterPro" id="IPR057326">
    <property type="entry name" value="KR_dom"/>
</dbReference>
<evidence type="ECO:0000259" key="5">
    <source>
        <dbReference type="PROSITE" id="PS50075"/>
    </source>
</evidence>
<dbReference type="Pfam" id="PF02797">
    <property type="entry name" value="Chal_sti_synt_C"/>
    <property type="match status" value="1"/>
</dbReference>
<dbReference type="SUPFAM" id="SSF51735">
    <property type="entry name" value="NAD(P)-binding Rossmann-fold domains"/>
    <property type="match status" value="1"/>
</dbReference>
<dbReference type="EMBL" id="AJWJ01000457">
    <property type="protein sequence ID" value="KAF2070697.1"/>
    <property type="molecule type" value="Genomic_DNA"/>
</dbReference>
<name>A0A8J4V1Q9_9MYCE</name>
<dbReference type="Gene3D" id="3.40.47.10">
    <property type="match status" value="2"/>
</dbReference>
<dbReference type="InterPro" id="IPR013968">
    <property type="entry name" value="PKS_KR"/>
</dbReference>
<dbReference type="InterPro" id="IPR011141">
    <property type="entry name" value="Polyketide_synthase_type-III"/>
</dbReference>
<accession>A0A8J4V1Q9</accession>
<dbReference type="Pfam" id="PF08659">
    <property type="entry name" value="KR"/>
    <property type="match status" value="1"/>
</dbReference>
<keyword evidence="3" id="KW-0012">Acyltransferase</keyword>
<dbReference type="OrthoDB" id="1844287at2759"/>
<protein>
    <recommendedName>
        <fullName evidence="5">Carrier domain-containing protein</fullName>
    </recommendedName>
</protein>
<comment type="caution">
    <text evidence="6">The sequence shown here is derived from an EMBL/GenBank/DDBJ whole genome shotgun (WGS) entry which is preliminary data.</text>
</comment>
<keyword evidence="7" id="KW-1185">Reference proteome</keyword>
<organism evidence="6 7">
    <name type="scientific">Polysphondylium violaceum</name>
    <dbReference type="NCBI Taxonomy" id="133409"/>
    <lineage>
        <taxon>Eukaryota</taxon>
        <taxon>Amoebozoa</taxon>
        <taxon>Evosea</taxon>
        <taxon>Eumycetozoa</taxon>
        <taxon>Dictyostelia</taxon>
        <taxon>Dictyosteliales</taxon>
        <taxon>Dictyosteliaceae</taxon>
        <taxon>Polysphondylium</taxon>
    </lineage>
</organism>
<dbReference type="InterPro" id="IPR009081">
    <property type="entry name" value="PP-bd_ACP"/>
</dbReference>
<dbReference type="Pfam" id="PF23297">
    <property type="entry name" value="ACP_SdgA_C"/>
    <property type="match status" value="1"/>
</dbReference>
<dbReference type="PROSITE" id="PS50075">
    <property type="entry name" value="CARRIER"/>
    <property type="match status" value="1"/>
</dbReference>
<evidence type="ECO:0000313" key="6">
    <source>
        <dbReference type="EMBL" id="KAF2070697.1"/>
    </source>
</evidence>
<comment type="similarity">
    <text evidence="1 3">Belongs to the thiolase-like superfamily. Chalcone/stilbene synthases family.</text>
</comment>
<dbReference type="InterPro" id="IPR016039">
    <property type="entry name" value="Thiolase-like"/>
</dbReference>
<evidence type="ECO:0000313" key="7">
    <source>
        <dbReference type="Proteomes" id="UP000695562"/>
    </source>
</evidence>
<dbReference type="SUPFAM" id="SSF53901">
    <property type="entry name" value="Thiolase-like"/>
    <property type="match status" value="2"/>
</dbReference>
<dbReference type="SUPFAM" id="SSF47336">
    <property type="entry name" value="ACP-like"/>
    <property type="match status" value="1"/>
</dbReference>
<evidence type="ECO:0000256" key="2">
    <source>
        <dbReference type="ARBA" id="ARBA00022679"/>
    </source>
</evidence>
<dbReference type="Pfam" id="PF00195">
    <property type="entry name" value="Chal_sti_synt_N"/>
    <property type="match status" value="1"/>
</dbReference>
<dbReference type="SMART" id="SM00822">
    <property type="entry name" value="PKS_KR"/>
    <property type="match status" value="1"/>
</dbReference>
<dbReference type="Gene3D" id="1.10.1200.10">
    <property type="entry name" value="ACP-like"/>
    <property type="match status" value="1"/>
</dbReference>
<dbReference type="InterPro" id="IPR001099">
    <property type="entry name" value="Chalcone/stilbene_synt_N"/>
</dbReference>
<feature type="non-terminal residue" evidence="6">
    <location>
        <position position="1"/>
    </location>
</feature>
<evidence type="ECO:0000256" key="4">
    <source>
        <dbReference type="SAM" id="MobiDB-lite"/>
    </source>
</evidence>